<dbReference type="PANTHER" id="PTHR43046">
    <property type="entry name" value="GDP-MANNOSE MANNOSYL HYDROLASE"/>
    <property type="match status" value="1"/>
</dbReference>
<feature type="compositionally biased region" description="Low complexity" evidence="6">
    <location>
        <begin position="197"/>
        <end position="208"/>
    </location>
</feature>
<dbReference type="InterPro" id="IPR020084">
    <property type="entry name" value="NUDIX_hydrolase_CS"/>
</dbReference>
<keyword evidence="9" id="KW-1185">Reference proteome</keyword>
<dbReference type="InterPro" id="IPR000086">
    <property type="entry name" value="NUDIX_hydrolase_dom"/>
</dbReference>
<organism evidence="8 9">
    <name type="scientific">Actinomycetospora straminea</name>
    <dbReference type="NCBI Taxonomy" id="663607"/>
    <lineage>
        <taxon>Bacteria</taxon>
        <taxon>Bacillati</taxon>
        <taxon>Actinomycetota</taxon>
        <taxon>Actinomycetes</taxon>
        <taxon>Pseudonocardiales</taxon>
        <taxon>Pseudonocardiaceae</taxon>
        <taxon>Actinomycetospora</taxon>
    </lineage>
</organism>
<evidence type="ECO:0000256" key="2">
    <source>
        <dbReference type="ARBA" id="ARBA00005582"/>
    </source>
</evidence>
<evidence type="ECO:0000256" key="5">
    <source>
        <dbReference type="RuleBase" id="RU003476"/>
    </source>
</evidence>
<feature type="region of interest" description="Disordered" evidence="6">
    <location>
        <begin position="181"/>
        <end position="208"/>
    </location>
</feature>
<dbReference type="Proteomes" id="UP001500457">
    <property type="component" value="Unassembled WGS sequence"/>
</dbReference>
<proteinExistence type="inferred from homology"/>
<dbReference type="InterPro" id="IPR020476">
    <property type="entry name" value="Nudix_hydrolase"/>
</dbReference>
<dbReference type="PROSITE" id="PS00893">
    <property type="entry name" value="NUDIX_BOX"/>
    <property type="match status" value="1"/>
</dbReference>
<dbReference type="PANTHER" id="PTHR43046:SF12">
    <property type="entry name" value="GDP-MANNOSE MANNOSYL HYDROLASE"/>
    <property type="match status" value="1"/>
</dbReference>
<evidence type="ECO:0000256" key="4">
    <source>
        <dbReference type="ARBA" id="ARBA00022842"/>
    </source>
</evidence>
<keyword evidence="4" id="KW-0460">Magnesium</keyword>
<dbReference type="Pfam" id="PF00293">
    <property type="entry name" value="NUDIX"/>
    <property type="match status" value="1"/>
</dbReference>
<evidence type="ECO:0000256" key="3">
    <source>
        <dbReference type="ARBA" id="ARBA00022801"/>
    </source>
</evidence>
<evidence type="ECO:0000256" key="1">
    <source>
        <dbReference type="ARBA" id="ARBA00001946"/>
    </source>
</evidence>
<dbReference type="EMBL" id="BAABHQ010000001">
    <property type="protein sequence ID" value="GAA4861081.1"/>
    <property type="molecule type" value="Genomic_DNA"/>
</dbReference>
<accession>A0ABP9DWK0</accession>
<feature type="domain" description="Nudix hydrolase" evidence="7">
    <location>
        <begin position="48"/>
        <end position="176"/>
    </location>
</feature>
<gene>
    <name evidence="8" type="ORF">GCM10023203_05470</name>
</gene>
<evidence type="ECO:0000259" key="7">
    <source>
        <dbReference type="PROSITE" id="PS51462"/>
    </source>
</evidence>
<protein>
    <recommendedName>
        <fullName evidence="7">Nudix hydrolase domain-containing protein</fullName>
    </recommendedName>
</protein>
<dbReference type="SUPFAM" id="SSF55811">
    <property type="entry name" value="Nudix"/>
    <property type="match status" value="1"/>
</dbReference>
<name>A0ABP9DWK0_9PSEU</name>
<keyword evidence="3 5" id="KW-0378">Hydrolase</keyword>
<dbReference type="Gene3D" id="3.90.79.10">
    <property type="entry name" value="Nucleoside Triphosphate Pyrophosphohydrolase"/>
    <property type="match status" value="1"/>
</dbReference>
<evidence type="ECO:0000313" key="9">
    <source>
        <dbReference type="Proteomes" id="UP001500457"/>
    </source>
</evidence>
<evidence type="ECO:0000256" key="6">
    <source>
        <dbReference type="SAM" id="MobiDB-lite"/>
    </source>
</evidence>
<dbReference type="PRINTS" id="PR00502">
    <property type="entry name" value="NUDIXFAMILY"/>
</dbReference>
<comment type="cofactor">
    <cofactor evidence="1">
        <name>Mg(2+)</name>
        <dbReference type="ChEBI" id="CHEBI:18420"/>
    </cofactor>
</comment>
<dbReference type="InterPro" id="IPR015797">
    <property type="entry name" value="NUDIX_hydrolase-like_dom_sf"/>
</dbReference>
<reference evidence="9" key="1">
    <citation type="journal article" date="2019" name="Int. J. Syst. Evol. Microbiol.">
        <title>The Global Catalogue of Microorganisms (GCM) 10K type strain sequencing project: providing services to taxonomists for standard genome sequencing and annotation.</title>
        <authorList>
            <consortium name="The Broad Institute Genomics Platform"/>
            <consortium name="The Broad Institute Genome Sequencing Center for Infectious Disease"/>
            <person name="Wu L."/>
            <person name="Ma J."/>
        </authorList>
    </citation>
    <scope>NUCLEOTIDE SEQUENCE [LARGE SCALE GENOMIC DNA]</scope>
    <source>
        <strain evidence="9">JCM 17983</strain>
    </source>
</reference>
<comment type="caution">
    <text evidence="8">The sequence shown here is derived from an EMBL/GenBank/DDBJ whole genome shotgun (WGS) entry which is preliminary data.</text>
</comment>
<dbReference type="PROSITE" id="PS51462">
    <property type="entry name" value="NUDIX"/>
    <property type="match status" value="1"/>
</dbReference>
<feature type="compositionally biased region" description="Basic and acidic residues" evidence="6">
    <location>
        <begin position="183"/>
        <end position="195"/>
    </location>
</feature>
<comment type="similarity">
    <text evidence="2 5">Belongs to the Nudix hydrolase family.</text>
</comment>
<evidence type="ECO:0000313" key="8">
    <source>
        <dbReference type="EMBL" id="GAA4861081.1"/>
    </source>
</evidence>
<sequence>MTEDTPQPDHSWVVHSRHTAYAGRTLRVEVEDVTAPAGDRFDHERAVLPRVAVALVLDADDRVLVLRTHRHVVDQEGWELPGGIVEPGEDPQEAAAREAAEETGRRPAGPGRTLVAFEPLPGMVVSPMSVHVWTDSEPGDRPLDPYEPGRARWMPFAEALRLALAGELLGAGSLVGVLALQSERTRGGPPHERTDAGPSPSGPSGPSR</sequence>